<evidence type="ECO:0000256" key="3">
    <source>
        <dbReference type="SAM" id="SignalP"/>
    </source>
</evidence>
<dbReference type="Proteomes" id="UP000694844">
    <property type="component" value="Chromosome 4"/>
</dbReference>
<feature type="signal peptide" evidence="3">
    <location>
        <begin position="1"/>
        <end position="21"/>
    </location>
</feature>
<organism evidence="4 5">
    <name type="scientific">Crassostrea virginica</name>
    <name type="common">Eastern oyster</name>
    <dbReference type="NCBI Taxonomy" id="6565"/>
    <lineage>
        <taxon>Eukaryota</taxon>
        <taxon>Metazoa</taxon>
        <taxon>Spiralia</taxon>
        <taxon>Lophotrochozoa</taxon>
        <taxon>Mollusca</taxon>
        <taxon>Bivalvia</taxon>
        <taxon>Autobranchia</taxon>
        <taxon>Pteriomorphia</taxon>
        <taxon>Ostreida</taxon>
        <taxon>Ostreoidea</taxon>
        <taxon>Ostreidae</taxon>
        <taxon>Crassostrea</taxon>
    </lineage>
</organism>
<proteinExistence type="predicted"/>
<gene>
    <name evidence="5" type="primary">LOC111129200</name>
</gene>
<feature type="region of interest" description="Disordered" evidence="1">
    <location>
        <begin position="303"/>
        <end position="384"/>
    </location>
</feature>
<feature type="compositionally biased region" description="Basic residues" evidence="1">
    <location>
        <begin position="309"/>
        <end position="330"/>
    </location>
</feature>
<accession>A0A8B8DSD0</accession>
<evidence type="ECO:0000256" key="1">
    <source>
        <dbReference type="SAM" id="MobiDB-lite"/>
    </source>
</evidence>
<keyword evidence="2" id="KW-1133">Transmembrane helix</keyword>
<evidence type="ECO:0000256" key="2">
    <source>
        <dbReference type="SAM" id="Phobius"/>
    </source>
</evidence>
<feature type="chain" id="PRO_5034227373" evidence="3">
    <location>
        <begin position="22"/>
        <end position="384"/>
    </location>
</feature>
<keyword evidence="4" id="KW-1185">Reference proteome</keyword>
<protein>
    <submittedName>
        <fullName evidence="5">Uncharacterized protein LOC111129200</fullName>
    </submittedName>
</protein>
<sequence length="384" mass="43343">MLGKPILIQTVLLAIVPVVLCAPIRTLMKDQEETDISNTLHRVVLCPLSTWAREITALSKCGNTSFYHCLPNSEGGFVEFCNESSTWIEKGGFLEFSTAANATILKPCSTGMYQPHGRWSNESTPFCTKKMSACDGIGEVVCDDGNVTSDRRCRCDNADDWAMESYIQENPLNTSCVLPSRNNFVCVKFKCPPGQELDPSYKCVNKCQEGYHRPSGSFLCLPFTGNRTSTENVTVSFTQKPDTVKERSSKSRPVVHITKEQVIMVFPIAVAIVVGVSACSILMSKCKKDSSTEKQLQNLAKKKMYERSAKKKHRRKLERRKRRQEKKAKLQVKVDKALQKMEERQRRRKEKKQLLEQSQNQNEAASGDAEDLNHVKKKCDLFTP</sequence>
<dbReference type="AlphaFoldDB" id="A0A8B8DSD0"/>
<evidence type="ECO:0000313" key="5">
    <source>
        <dbReference type="RefSeq" id="XP_022331152.1"/>
    </source>
</evidence>
<feature type="compositionally biased region" description="Basic and acidic residues" evidence="1">
    <location>
        <begin position="332"/>
        <end position="345"/>
    </location>
</feature>
<dbReference type="GeneID" id="111129200"/>
<name>A0A8B8DSD0_CRAVI</name>
<evidence type="ECO:0000313" key="4">
    <source>
        <dbReference type="Proteomes" id="UP000694844"/>
    </source>
</evidence>
<keyword evidence="2" id="KW-0472">Membrane</keyword>
<feature type="transmembrane region" description="Helical" evidence="2">
    <location>
        <begin position="262"/>
        <end position="284"/>
    </location>
</feature>
<reference evidence="5" key="1">
    <citation type="submission" date="2025-08" db="UniProtKB">
        <authorList>
            <consortium name="RefSeq"/>
        </authorList>
    </citation>
    <scope>IDENTIFICATION</scope>
    <source>
        <tissue evidence="5">Whole sample</tissue>
    </source>
</reference>
<dbReference type="OrthoDB" id="9995210at2759"/>
<keyword evidence="3" id="KW-0732">Signal</keyword>
<dbReference type="KEGG" id="cvn:111129200"/>
<keyword evidence="2" id="KW-0812">Transmembrane</keyword>
<dbReference type="RefSeq" id="XP_022331152.1">
    <property type="nucleotide sequence ID" value="XM_022475444.1"/>
</dbReference>
<feature type="compositionally biased region" description="Basic and acidic residues" evidence="1">
    <location>
        <begin position="371"/>
        <end position="384"/>
    </location>
</feature>